<accession>A0A017SX63</accession>
<dbReference type="CDD" id="cd00229">
    <property type="entry name" value="SGNH_hydrolase"/>
    <property type="match status" value="1"/>
</dbReference>
<feature type="compositionally biased region" description="Gly residues" evidence="1">
    <location>
        <begin position="32"/>
        <end position="44"/>
    </location>
</feature>
<organism evidence="2 3">
    <name type="scientific">Chondromyces apiculatus DSM 436</name>
    <dbReference type="NCBI Taxonomy" id="1192034"/>
    <lineage>
        <taxon>Bacteria</taxon>
        <taxon>Pseudomonadati</taxon>
        <taxon>Myxococcota</taxon>
        <taxon>Polyangia</taxon>
        <taxon>Polyangiales</taxon>
        <taxon>Polyangiaceae</taxon>
        <taxon>Chondromyces</taxon>
    </lineage>
</organism>
<feature type="region of interest" description="Disordered" evidence="1">
    <location>
        <begin position="89"/>
        <end position="120"/>
    </location>
</feature>
<keyword evidence="3" id="KW-1185">Reference proteome</keyword>
<evidence type="ECO:0000256" key="1">
    <source>
        <dbReference type="SAM" id="MobiDB-lite"/>
    </source>
</evidence>
<feature type="region of interest" description="Disordered" evidence="1">
    <location>
        <begin position="32"/>
        <end position="68"/>
    </location>
</feature>
<dbReference type="GO" id="GO:0016788">
    <property type="term" value="F:hydrolase activity, acting on ester bonds"/>
    <property type="evidence" value="ECO:0007669"/>
    <property type="project" value="UniProtKB-ARBA"/>
</dbReference>
<dbReference type="PROSITE" id="PS51257">
    <property type="entry name" value="PROKAR_LIPOPROTEIN"/>
    <property type="match status" value="1"/>
</dbReference>
<evidence type="ECO:0008006" key="4">
    <source>
        <dbReference type="Google" id="ProtNLM"/>
    </source>
</evidence>
<dbReference type="Gene3D" id="3.40.50.1110">
    <property type="entry name" value="SGNH hydrolase"/>
    <property type="match status" value="1"/>
</dbReference>
<sequence>MAPREETMKIPRPIGKFLLIGTCTLGAACGAAGPGSTAGSGTAPGEGAHDEGARAPQGGILTQTSGADATASAPAASVAGAASAGAKRSAASAPAHGDARPSAGDAGGGERSPTPVIPPNTAVLHIGDSFTLAGFAQALKPRMKALGARYEVKSEQSSYTVTWAPKMELLVANTQPDLVIISLGANEVANTDPPAHGPAIRRLVKSIGKRPCVWVTPPLWRKDTGIIDVIRENSAPCRLFDSDTLVRAPIPRQSDHIHPNDEGGAVWAEAFWNWLEAERARDSELDAAGQPDAGRSPWALRAGPAEEHLRRPALAMP</sequence>
<reference evidence="2 3" key="1">
    <citation type="submission" date="2013-05" db="EMBL/GenBank/DDBJ databases">
        <title>Genome assembly of Chondromyces apiculatus DSM 436.</title>
        <authorList>
            <person name="Sharma G."/>
            <person name="Khatri I."/>
            <person name="Kaur C."/>
            <person name="Mayilraj S."/>
            <person name="Subramanian S."/>
        </authorList>
    </citation>
    <scope>NUCLEOTIDE SEQUENCE [LARGE SCALE GENOMIC DNA]</scope>
    <source>
        <strain evidence="2 3">DSM 436</strain>
    </source>
</reference>
<dbReference type="SUPFAM" id="SSF52266">
    <property type="entry name" value="SGNH hydrolase"/>
    <property type="match status" value="1"/>
</dbReference>
<proteinExistence type="predicted"/>
<name>A0A017SX63_9BACT</name>
<comment type="caution">
    <text evidence="2">The sequence shown here is derived from an EMBL/GenBank/DDBJ whole genome shotgun (WGS) entry which is preliminary data.</text>
</comment>
<protein>
    <recommendedName>
        <fullName evidence="4">SGNH hydrolase-type esterase domain-containing protein</fullName>
    </recommendedName>
</protein>
<dbReference type="eggNOG" id="COG2755">
    <property type="taxonomic scope" value="Bacteria"/>
</dbReference>
<dbReference type="Proteomes" id="UP000019678">
    <property type="component" value="Unassembled WGS sequence"/>
</dbReference>
<feature type="region of interest" description="Disordered" evidence="1">
    <location>
        <begin position="283"/>
        <end position="317"/>
    </location>
</feature>
<evidence type="ECO:0000313" key="2">
    <source>
        <dbReference type="EMBL" id="EYF01534.1"/>
    </source>
</evidence>
<dbReference type="EMBL" id="ASRX01000079">
    <property type="protein sequence ID" value="EYF01534.1"/>
    <property type="molecule type" value="Genomic_DNA"/>
</dbReference>
<dbReference type="InterPro" id="IPR036514">
    <property type="entry name" value="SGNH_hydro_sf"/>
</dbReference>
<gene>
    <name evidence="2" type="ORF">CAP_8095</name>
</gene>
<dbReference type="STRING" id="1192034.CAP_8095"/>
<evidence type="ECO:0000313" key="3">
    <source>
        <dbReference type="Proteomes" id="UP000019678"/>
    </source>
</evidence>
<dbReference type="AlphaFoldDB" id="A0A017SX63"/>